<evidence type="ECO:0000256" key="4">
    <source>
        <dbReference type="ARBA" id="ARBA00022884"/>
    </source>
</evidence>
<feature type="domain" description="K Homology" evidence="6">
    <location>
        <begin position="663"/>
        <end position="731"/>
    </location>
</feature>
<dbReference type="Pfam" id="PF24668">
    <property type="entry name" value="KH_Vigilin"/>
    <property type="match status" value="1"/>
</dbReference>
<dbReference type="InterPro" id="IPR004088">
    <property type="entry name" value="KH_dom_type_1"/>
</dbReference>
<dbReference type="AlphaFoldDB" id="A0A914I3N9"/>
<keyword evidence="2" id="KW-0963">Cytoplasm</keyword>
<dbReference type="WBParaSite" id="Gr19_v10_g7209.t1">
    <property type="protein sequence ID" value="Gr19_v10_g7209.t1"/>
    <property type="gene ID" value="Gr19_v10_g7209"/>
</dbReference>
<dbReference type="CDD" id="cd22408">
    <property type="entry name" value="KH-I_Vigilin_rpt4"/>
    <property type="match status" value="1"/>
</dbReference>
<evidence type="ECO:0000256" key="2">
    <source>
        <dbReference type="ARBA" id="ARBA00022490"/>
    </source>
</evidence>
<reference evidence="8" key="1">
    <citation type="submission" date="2022-11" db="UniProtKB">
        <authorList>
            <consortium name="WormBaseParasite"/>
        </authorList>
    </citation>
    <scope>IDENTIFICATION</scope>
</reference>
<dbReference type="PANTHER" id="PTHR10627">
    <property type="entry name" value="SCP160"/>
    <property type="match status" value="1"/>
</dbReference>
<dbReference type="PROSITE" id="PS50084">
    <property type="entry name" value="KH_TYPE_1"/>
    <property type="match status" value="7"/>
</dbReference>
<dbReference type="PANTHER" id="PTHR10627:SF31">
    <property type="entry name" value="DODECA-SATELLITE-BINDING PROTEIN 1, ISOFORM A"/>
    <property type="match status" value="1"/>
</dbReference>
<feature type="domain" description="K Homology" evidence="6">
    <location>
        <begin position="143"/>
        <end position="211"/>
    </location>
</feature>
<dbReference type="Gene3D" id="3.30.1370.10">
    <property type="entry name" value="K Homology domain, type 1"/>
    <property type="match status" value="8"/>
</dbReference>
<evidence type="ECO:0000256" key="3">
    <source>
        <dbReference type="ARBA" id="ARBA00022737"/>
    </source>
</evidence>
<evidence type="ECO:0000313" key="8">
    <source>
        <dbReference type="WBParaSite" id="Gr19_v10_g7209.t1"/>
    </source>
</evidence>
<dbReference type="InterPro" id="IPR057778">
    <property type="entry name" value="KH_Vigilin_N"/>
</dbReference>
<comment type="subcellular location">
    <subcellularLocation>
        <location evidence="1">Cytoplasm</location>
    </subcellularLocation>
</comment>
<dbReference type="Pfam" id="PF00013">
    <property type="entry name" value="KH_1"/>
    <property type="match status" value="7"/>
</dbReference>
<proteinExistence type="predicted"/>
<protein>
    <submittedName>
        <fullName evidence="8">K Homology domain-containing protein</fullName>
    </submittedName>
</protein>
<feature type="domain" description="K Homology" evidence="6">
    <location>
        <begin position="591"/>
        <end position="659"/>
    </location>
</feature>
<dbReference type="SUPFAM" id="SSF54791">
    <property type="entry name" value="Eukaryotic type KH-domain (KH-domain type I)"/>
    <property type="match status" value="8"/>
</dbReference>
<dbReference type="InterPro" id="IPR004087">
    <property type="entry name" value="KH_dom"/>
</dbReference>
<keyword evidence="7" id="KW-1185">Reference proteome</keyword>
<dbReference type="SMART" id="SM00322">
    <property type="entry name" value="KH"/>
    <property type="match status" value="8"/>
</dbReference>
<feature type="domain" description="K Homology" evidence="6">
    <location>
        <begin position="288"/>
        <end position="356"/>
    </location>
</feature>
<feature type="domain" description="K Homology" evidence="6">
    <location>
        <begin position="519"/>
        <end position="587"/>
    </location>
</feature>
<feature type="domain" description="K Homology" evidence="6">
    <location>
        <begin position="447"/>
        <end position="515"/>
    </location>
</feature>
<dbReference type="Proteomes" id="UP000887572">
    <property type="component" value="Unplaced"/>
</dbReference>
<evidence type="ECO:0000313" key="7">
    <source>
        <dbReference type="Proteomes" id="UP000887572"/>
    </source>
</evidence>
<organism evidence="7 8">
    <name type="scientific">Globodera rostochiensis</name>
    <name type="common">Golden nematode worm</name>
    <name type="synonym">Heterodera rostochiensis</name>
    <dbReference type="NCBI Taxonomy" id="31243"/>
    <lineage>
        <taxon>Eukaryota</taxon>
        <taxon>Metazoa</taxon>
        <taxon>Ecdysozoa</taxon>
        <taxon>Nematoda</taxon>
        <taxon>Chromadorea</taxon>
        <taxon>Rhabditida</taxon>
        <taxon>Tylenchina</taxon>
        <taxon>Tylenchomorpha</taxon>
        <taxon>Tylenchoidea</taxon>
        <taxon>Heteroderidae</taxon>
        <taxon>Heteroderinae</taxon>
        <taxon>Globodera</taxon>
    </lineage>
</organism>
<name>A0A914I3N9_GLORO</name>
<keyword evidence="4 5" id="KW-0694">RNA-binding</keyword>
<dbReference type="CDD" id="cd22407">
    <property type="entry name" value="KH-I_Vigilin_rpt3"/>
    <property type="match status" value="1"/>
</dbReference>
<feature type="domain" description="K Homology" evidence="6">
    <location>
        <begin position="215"/>
        <end position="283"/>
    </location>
</feature>
<keyword evidence="3" id="KW-0677">Repeat</keyword>
<dbReference type="InterPro" id="IPR036612">
    <property type="entry name" value="KH_dom_type_1_sf"/>
</dbReference>
<sequence>MPVISVYTHRLGFPILASSIAMASEKKTLDYSVDFPQLPDASAVTSTSASSIGVWAAATQPAIKSSVITEAFKLSAEERASRGFGKTFGTASEEQQKCNQIAKLTGTTIELNEAKDQSITILISGKQKCVEDARTRLVRELQTQATVKLDIPKDYHSYVIGKQGIKLRQLEHKFLCRIHMPGREEKSDTIRIVGPNEYILEAAKHIQGIADEMAKQKTESLDIPRTFYPWIRGINNEKLDELVRRTGAKVNIPPTHANNETIIVTGEREGVEMAAAEILKIFNEKKETVVSVEVTVPKAQHRYVIGPKRAGLDEIFRDTEVLVELPSEDNDSETVILRGPKDKIGDAAGAVYQKASSNIAIELPYKEWMRRHLIGPKGQHLHSLVPNQERLKIDFEDNVIYIEGPTEQVKQAQQQLGAEITRLENEPRYEAMRAAPSDSRPGEEKEPQTKIQLNVDPKHHRHFIIRGAEVLKEIQAKFNCQISFPKQETGDSMVTIRGRDEVVQGAKARIEEIVEDLEAQRQVQLDIDPKHHRHFIIRGAEVLKEIQAKFNCQISFPKQETGDSMVTIRGRDEGVQGAKARIEAIVENLEAQRQIQLEIDPKHHRHFIIRGAEVLKDIQKKFNCQVSFPKQETGDSQITIRGRDENVQKAKARIEAIVEDLEAQTQMQLNVDPKYHRHFIARGAEVLKDIQNKFSCQVSFPKQETGDSTVTIRGRVENVERAKARIEEIIEELFDLYDESQYVVRREEPPPPKPEPNNIEMVNAPWQLDSVEQFPGLSDGGVAAQQQKPVSATAVWGELTNSGSTYIYTVMVNIRARPCRLITMSKIPRVLTADTVSGQDKMEQYMVNGYARIKQKRSLPYNSPM</sequence>
<dbReference type="GO" id="GO:0003729">
    <property type="term" value="F:mRNA binding"/>
    <property type="evidence" value="ECO:0007669"/>
    <property type="project" value="TreeGrafter"/>
</dbReference>
<evidence type="ECO:0000259" key="6">
    <source>
        <dbReference type="SMART" id="SM00322"/>
    </source>
</evidence>
<accession>A0A914I3N9</accession>
<evidence type="ECO:0000256" key="1">
    <source>
        <dbReference type="ARBA" id="ARBA00004496"/>
    </source>
</evidence>
<feature type="domain" description="K Homology" evidence="6">
    <location>
        <begin position="357"/>
        <end position="421"/>
    </location>
</feature>
<evidence type="ECO:0000256" key="5">
    <source>
        <dbReference type="PROSITE-ProRule" id="PRU00117"/>
    </source>
</evidence>